<gene>
    <name evidence="12" type="ORF">K8089_03355</name>
</gene>
<dbReference type="InterPro" id="IPR011110">
    <property type="entry name" value="Reg_prop"/>
</dbReference>
<dbReference type="PROSITE" id="PS50109">
    <property type="entry name" value="HIS_KIN"/>
    <property type="match status" value="1"/>
</dbReference>
<keyword evidence="10" id="KW-0732">Signal</keyword>
<dbReference type="InterPro" id="IPR015943">
    <property type="entry name" value="WD40/YVTN_repeat-like_dom_sf"/>
</dbReference>
<comment type="catalytic activity">
    <reaction evidence="1">
        <text>ATP + protein L-histidine = ADP + protein N-phospho-L-histidine.</text>
        <dbReference type="EC" id="2.7.13.3"/>
    </reaction>
</comment>
<dbReference type="CDD" id="cd16917">
    <property type="entry name" value="HATPase_UhpB-NarQ-NarX-like"/>
    <property type="match status" value="1"/>
</dbReference>
<evidence type="ECO:0000256" key="10">
    <source>
        <dbReference type="SAM" id="SignalP"/>
    </source>
</evidence>
<feature type="chain" id="PRO_5040721640" description="histidine kinase" evidence="10">
    <location>
        <begin position="21"/>
        <end position="953"/>
    </location>
</feature>
<keyword evidence="8" id="KW-0902">Two-component regulatory system</keyword>
<dbReference type="InterPro" id="IPR003594">
    <property type="entry name" value="HATPase_dom"/>
</dbReference>
<feature type="transmembrane region" description="Helical" evidence="9">
    <location>
        <begin position="725"/>
        <end position="745"/>
    </location>
</feature>
<dbReference type="Gene3D" id="3.30.565.10">
    <property type="entry name" value="Histidine kinase-like ATPase, C-terminal domain"/>
    <property type="match status" value="1"/>
</dbReference>
<evidence type="ECO:0000256" key="7">
    <source>
        <dbReference type="ARBA" id="ARBA00022840"/>
    </source>
</evidence>
<keyword evidence="6 12" id="KW-0418">Kinase</keyword>
<reference evidence="12" key="1">
    <citation type="submission" date="2021-09" db="EMBL/GenBank/DDBJ databases">
        <title>Genome of Aequorivita sp. strain F47161.</title>
        <authorList>
            <person name="Wang Y."/>
        </authorList>
    </citation>
    <scope>NUCLEOTIDE SEQUENCE</scope>
    <source>
        <strain evidence="12">F47161</strain>
    </source>
</reference>
<dbReference type="GO" id="GO:0000155">
    <property type="term" value="F:phosphorelay sensor kinase activity"/>
    <property type="evidence" value="ECO:0007669"/>
    <property type="project" value="InterPro"/>
</dbReference>
<name>A0A9X1QRL3_9FLAO</name>
<evidence type="ECO:0000256" key="8">
    <source>
        <dbReference type="ARBA" id="ARBA00023012"/>
    </source>
</evidence>
<protein>
    <recommendedName>
        <fullName evidence="2">histidine kinase</fullName>
        <ecNumber evidence="2">2.7.13.3</ecNumber>
    </recommendedName>
</protein>
<dbReference type="GO" id="GO:0005524">
    <property type="term" value="F:ATP binding"/>
    <property type="evidence" value="ECO:0007669"/>
    <property type="project" value="UniProtKB-KW"/>
</dbReference>
<dbReference type="Pfam" id="PF02518">
    <property type="entry name" value="HATPase_c"/>
    <property type="match status" value="1"/>
</dbReference>
<dbReference type="Pfam" id="PF07495">
    <property type="entry name" value="Y_Y_Y"/>
    <property type="match status" value="1"/>
</dbReference>
<evidence type="ECO:0000256" key="4">
    <source>
        <dbReference type="ARBA" id="ARBA00022679"/>
    </source>
</evidence>
<dbReference type="InterPro" id="IPR050482">
    <property type="entry name" value="Sensor_HK_TwoCompSys"/>
</dbReference>
<dbReference type="InterPro" id="IPR005467">
    <property type="entry name" value="His_kinase_dom"/>
</dbReference>
<dbReference type="Gene3D" id="2.60.40.10">
    <property type="entry name" value="Immunoglobulins"/>
    <property type="match status" value="1"/>
</dbReference>
<evidence type="ECO:0000313" key="12">
    <source>
        <dbReference type="EMBL" id="MCG2418046.1"/>
    </source>
</evidence>
<dbReference type="Pfam" id="PF07494">
    <property type="entry name" value="Reg_prop"/>
    <property type="match status" value="1"/>
</dbReference>
<evidence type="ECO:0000256" key="6">
    <source>
        <dbReference type="ARBA" id="ARBA00022777"/>
    </source>
</evidence>
<dbReference type="Gene3D" id="1.20.5.1930">
    <property type="match status" value="1"/>
</dbReference>
<dbReference type="Gene3D" id="2.130.10.10">
    <property type="entry name" value="YVTN repeat-like/Quinoprotein amine dehydrogenase"/>
    <property type="match status" value="2"/>
</dbReference>
<proteinExistence type="predicted"/>
<keyword evidence="7" id="KW-0067">ATP-binding</keyword>
<evidence type="ECO:0000256" key="1">
    <source>
        <dbReference type="ARBA" id="ARBA00000085"/>
    </source>
</evidence>
<evidence type="ECO:0000256" key="9">
    <source>
        <dbReference type="SAM" id="Phobius"/>
    </source>
</evidence>
<dbReference type="SUPFAM" id="SSF63829">
    <property type="entry name" value="Calcium-dependent phosphotriesterase"/>
    <property type="match status" value="1"/>
</dbReference>
<dbReference type="PANTHER" id="PTHR24421">
    <property type="entry name" value="NITRATE/NITRITE SENSOR PROTEIN NARX-RELATED"/>
    <property type="match status" value="1"/>
</dbReference>
<keyword evidence="4" id="KW-0808">Transferase</keyword>
<dbReference type="RefSeq" id="WP_237601860.1">
    <property type="nucleotide sequence ID" value="NZ_JAIRBA010000004.1"/>
</dbReference>
<dbReference type="InterPro" id="IPR011712">
    <property type="entry name" value="Sig_transdc_His_kin_sub3_dim/P"/>
</dbReference>
<organism evidence="12 13">
    <name type="scientific">Aequorivita vitellina</name>
    <dbReference type="NCBI Taxonomy" id="2874475"/>
    <lineage>
        <taxon>Bacteria</taxon>
        <taxon>Pseudomonadati</taxon>
        <taxon>Bacteroidota</taxon>
        <taxon>Flavobacteriia</taxon>
        <taxon>Flavobacteriales</taxon>
        <taxon>Flavobacteriaceae</taxon>
        <taxon>Aequorivita</taxon>
    </lineage>
</organism>
<keyword evidence="9" id="KW-0472">Membrane</keyword>
<dbReference type="SUPFAM" id="SSF55874">
    <property type="entry name" value="ATPase domain of HSP90 chaperone/DNA topoisomerase II/histidine kinase"/>
    <property type="match status" value="1"/>
</dbReference>
<comment type="caution">
    <text evidence="12">The sequence shown here is derived from an EMBL/GenBank/DDBJ whole genome shotgun (WGS) entry which is preliminary data.</text>
</comment>
<dbReference type="EMBL" id="JAIRBA010000004">
    <property type="protein sequence ID" value="MCG2418046.1"/>
    <property type="molecule type" value="Genomic_DNA"/>
</dbReference>
<dbReference type="GO" id="GO:0046983">
    <property type="term" value="F:protein dimerization activity"/>
    <property type="evidence" value="ECO:0007669"/>
    <property type="project" value="InterPro"/>
</dbReference>
<dbReference type="Pfam" id="PF07730">
    <property type="entry name" value="HisKA_3"/>
    <property type="match status" value="1"/>
</dbReference>
<dbReference type="PANTHER" id="PTHR24421:SF10">
    <property type="entry name" value="NITRATE_NITRITE SENSOR PROTEIN NARQ"/>
    <property type="match status" value="1"/>
</dbReference>
<dbReference type="Proteomes" id="UP001139461">
    <property type="component" value="Unassembled WGS sequence"/>
</dbReference>
<evidence type="ECO:0000256" key="3">
    <source>
        <dbReference type="ARBA" id="ARBA00022553"/>
    </source>
</evidence>
<evidence type="ECO:0000256" key="2">
    <source>
        <dbReference type="ARBA" id="ARBA00012438"/>
    </source>
</evidence>
<feature type="domain" description="Histidine kinase" evidence="11">
    <location>
        <begin position="865"/>
        <end position="953"/>
    </location>
</feature>
<dbReference type="InterPro" id="IPR036890">
    <property type="entry name" value="HATPase_C_sf"/>
</dbReference>
<keyword evidence="5" id="KW-0547">Nucleotide-binding</keyword>
<dbReference type="GO" id="GO:0016020">
    <property type="term" value="C:membrane"/>
    <property type="evidence" value="ECO:0007669"/>
    <property type="project" value="InterPro"/>
</dbReference>
<dbReference type="InterPro" id="IPR011123">
    <property type="entry name" value="Y_Y_Y"/>
</dbReference>
<dbReference type="AlphaFoldDB" id="A0A9X1QRL3"/>
<keyword evidence="9" id="KW-1133">Transmembrane helix</keyword>
<evidence type="ECO:0000256" key="5">
    <source>
        <dbReference type="ARBA" id="ARBA00022741"/>
    </source>
</evidence>
<keyword evidence="13" id="KW-1185">Reference proteome</keyword>
<evidence type="ECO:0000313" key="13">
    <source>
        <dbReference type="Proteomes" id="UP001139461"/>
    </source>
</evidence>
<feature type="signal peptide" evidence="10">
    <location>
        <begin position="1"/>
        <end position="20"/>
    </location>
</feature>
<sequence>MIRLFLTLLFVCVCSMHATAQRYQFKKYKIEEGLINNETFAILQAKDDRIWISTTAGLSSFSGTTFKNYATEDGLASNIIFSLFEDSKGRIWAGTLDKGVSIIDAGKITNPKGIDFNELGAATAILEAADGTIYIFFIEGFASYKNGKLELLFKNSAGNKFSGIQKAAWFDTNTIYLASTDHGIYKLTLNPLKIENVFSEKHGINNICYSVLVDRAKNVWVGAYGELYKITDGQLFIYKFNPEDFDKNRIYGILEENENELFLSFEGNGFGIFNKKTGHLKIINEAQGLPSKYIYQTIKDSEGNHWMTSYGEGIIRFRDTAYKIYDDSQGVIAVNDIVEWKGEIVIATNNGVAIIDEKKNIRQITKNGSIKNLFVTAEDNLLYNTGNAVYEHAASKSSSNLVDEGDYNLIYKDRNNTLLFETDRIKVLSKDSIFYIKSKKSIGIEAIGDRYLLCKISGLYQIKNNKLDIIPGLDPKEHSDFRSIASIGANEIIAGSEKNLYYIRLENNHFKIQTFSLSRFAGLKYFRALEIDGNDLWLAGRALLVKVNLESLLKKDTIIAKYYNTTPHFLENDIDYNSLLITQNKTVLASSLNGIIAFNENNFIPNKKPPKLNLAEIHLFSEPFNDSIYRTENGVVLPYQKNYLSFSMEAITFTNPEKTKYKYRMKGLRDENNWSDSTTNPNVVFSYLPPGNYTFEFTANNGDGVWQPQPYQYSFTIKVPFWKTWFFWVTIVSLITVGVFTFFYYRSKIERKRNEIYTHNLIKAQEQERTRVARELHDSVGQKLMLLTKKTKNIENKEMEVLATNTLDELRAISRGLHPSTLERLGPTAAIKNMINEVDANTNIFFTHQIEDIDNLISKEASLHLYRIIQEVLNNMVKHAEAKAGSVTIEKRNNTIETIIADNGKGFEIAEKVKTNVSLGMKTLRERAKILNSKIEIKSQINKGTQITLTIPL</sequence>
<accession>A0A9X1QRL3</accession>
<keyword evidence="9" id="KW-0812">Transmembrane</keyword>
<evidence type="ECO:0000259" key="11">
    <source>
        <dbReference type="PROSITE" id="PS50109"/>
    </source>
</evidence>
<dbReference type="CDD" id="cd00146">
    <property type="entry name" value="PKD"/>
    <property type="match status" value="1"/>
</dbReference>
<keyword evidence="3" id="KW-0597">Phosphoprotein</keyword>
<dbReference type="EC" id="2.7.13.3" evidence="2"/>
<dbReference type="InterPro" id="IPR013783">
    <property type="entry name" value="Ig-like_fold"/>
</dbReference>